<evidence type="ECO:0000313" key="4">
    <source>
        <dbReference type="EMBL" id="AKP65214.1"/>
    </source>
</evidence>
<feature type="domain" description="Non-reducing end beta-L-arabinofuranosidase-like GH127 middle" evidence="2">
    <location>
        <begin position="448"/>
        <end position="536"/>
    </location>
</feature>
<dbReference type="Pfam" id="PF20737">
    <property type="entry name" value="Glyco_hydro127C"/>
    <property type="match status" value="1"/>
</dbReference>
<feature type="domain" description="Non-reducing end beta-L-arabinofuranosidase-like GH127 catalytic" evidence="1">
    <location>
        <begin position="12"/>
        <end position="437"/>
    </location>
</feature>
<evidence type="ECO:0000259" key="1">
    <source>
        <dbReference type="Pfam" id="PF07944"/>
    </source>
</evidence>
<dbReference type="Proteomes" id="UP000036000">
    <property type="component" value="Chromosome"/>
</dbReference>
<dbReference type="InterPro" id="IPR012878">
    <property type="entry name" value="Beta-AFase-like_GH127_cat"/>
</dbReference>
<dbReference type="Pfam" id="PF20736">
    <property type="entry name" value="Glyco_hydro127M"/>
    <property type="match status" value="1"/>
</dbReference>
<dbReference type="GO" id="GO:0005975">
    <property type="term" value="P:carbohydrate metabolic process"/>
    <property type="evidence" value="ECO:0007669"/>
    <property type="project" value="InterPro"/>
</dbReference>
<reference evidence="4 5" key="1">
    <citation type="submission" date="2015-07" db="EMBL/GenBank/DDBJ databases">
        <title>Lactobacillus korensis/26-25/ whole genome sequencing.</title>
        <authorList>
            <person name="Kim M.K."/>
            <person name="Im W.-T."/>
            <person name="Srinivasan S."/>
            <person name="Lee J.-J."/>
        </authorList>
    </citation>
    <scope>NUCLEOTIDE SEQUENCE [LARGE SCALE GENOMIC DNA]</scope>
    <source>
        <strain evidence="4 5">26-25</strain>
    </source>
</reference>
<dbReference type="RefSeq" id="WP_048735316.1">
    <property type="nucleotide sequence ID" value="NZ_CP012033.1"/>
</dbReference>
<organism evidence="4 5">
    <name type="scientific">Levilactobacillus koreensis</name>
    <dbReference type="NCBI Taxonomy" id="637971"/>
    <lineage>
        <taxon>Bacteria</taxon>
        <taxon>Bacillati</taxon>
        <taxon>Bacillota</taxon>
        <taxon>Bacilli</taxon>
        <taxon>Lactobacillales</taxon>
        <taxon>Lactobacillaceae</taxon>
        <taxon>Levilactobacillus</taxon>
    </lineage>
</organism>
<dbReference type="Pfam" id="PF07944">
    <property type="entry name" value="Beta-AFase-like_GH127_cat"/>
    <property type="match status" value="1"/>
</dbReference>
<protein>
    <recommendedName>
        <fullName evidence="6">Glycoside hydrolase family 127 protein</fullName>
    </recommendedName>
</protein>
<evidence type="ECO:0000259" key="2">
    <source>
        <dbReference type="Pfam" id="PF20736"/>
    </source>
</evidence>
<name>A0AAC8UWT7_9LACO</name>
<proteinExistence type="predicted"/>
<evidence type="ECO:0000313" key="5">
    <source>
        <dbReference type="Proteomes" id="UP000036000"/>
    </source>
</evidence>
<dbReference type="PANTHER" id="PTHR43465">
    <property type="entry name" value="DUF1680 DOMAIN PROTEIN (AFU_ORTHOLOGUE AFUA_1G08910)"/>
    <property type="match status" value="1"/>
</dbReference>
<dbReference type="InterPro" id="IPR012341">
    <property type="entry name" value="6hp_glycosidase-like_sf"/>
</dbReference>
<dbReference type="InterPro" id="IPR049174">
    <property type="entry name" value="Beta-AFase-like"/>
</dbReference>
<dbReference type="PANTHER" id="PTHR43465:SF2">
    <property type="entry name" value="DUF1680 DOMAIN PROTEIN (AFU_ORTHOLOGUE AFUA_1G08910)"/>
    <property type="match status" value="1"/>
</dbReference>
<dbReference type="AlphaFoldDB" id="A0AAC8UWT7"/>
<evidence type="ECO:0008006" key="6">
    <source>
        <dbReference type="Google" id="ProtNLM"/>
    </source>
</evidence>
<gene>
    <name evidence="4" type="ORF">ABN16_09495</name>
</gene>
<sequence length="656" mass="73427">MTESTLTTATPKVTITSDFWNKYRQLIVKEVLPYQWAVMNDEADINITDEKGGDNPDSKNSHAVANLKIAAGQMKGHHFGFPFQDTDVYKWLEAAAYSFSYQANPDLKTVTDNLIDLIADAQEDDGYLSTFFQIDAPERKFKRLQQSHELYTMGHYIEAGVAYHHATGNEKALTIAIKMANCIDANFGPQAGKLHAADGHPEIELALSKLFEVTHEQRYLDLAHYFLVNRGVDPDFYDRQLKADGFDNDIIPGMHGVTHSYYQVDQPLLTQKDAKGHAVRVVYLCTGMAHVARLTGDKDLQAACDRLWDSIVHRRMYVTGGIGSTNVGEAFTYDYDLPNETMYAETCASVGLTFFAKQMLQNEAKGEFGDIIEKELFNGALSGISLDGKHFFYVNPLTADPKFQQNPSKAHIMSRRQDWFGCACCPSNIARLVSSIDQYVYTVTNDAILSHQFIANQAEFDQGLEIDQTSNFPWDNHIHYAVKNPNGVQTKLGIRIPSWSRANFTLVVDGVEQTRPVQNGFIYLDVTGDLTVELTLDFSIRELQANPAVASDAGKVAIQRGPMIYCAEQADNSADLWNYRVAADADLTYHFDADLLNGVGEITAKAAVRKTPATTDLYADYQPTTWQPTDLTLVPYYAWANRADGQMRVWLNKENA</sequence>
<dbReference type="SUPFAM" id="SSF48208">
    <property type="entry name" value="Six-hairpin glycosidases"/>
    <property type="match status" value="1"/>
</dbReference>
<dbReference type="KEGG" id="lko:ABN16_09495"/>
<dbReference type="InterPro" id="IPR008928">
    <property type="entry name" value="6-hairpin_glycosidase_sf"/>
</dbReference>
<dbReference type="InterPro" id="IPR049046">
    <property type="entry name" value="Beta-AFase-like_GH127_middle"/>
</dbReference>
<feature type="domain" description="Non-reducing end beta-L-arabinofuranosidase-like GH127 C-terminal" evidence="3">
    <location>
        <begin position="541"/>
        <end position="652"/>
    </location>
</feature>
<dbReference type="Gene3D" id="1.50.10.10">
    <property type="match status" value="1"/>
</dbReference>
<dbReference type="InterPro" id="IPR049049">
    <property type="entry name" value="Beta-AFase-like_GH127_C"/>
</dbReference>
<dbReference type="EMBL" id="CP012033">
    <property type="protein sequence ID" value="AKP65214.1"/>
    <property type="molecule type" value="Genomic_DNA"/>
</dbReference>
<accession>A0AAC8UWT7</accession>
<keyword evidence="5" id="KW-1185">Reference proteome</keyword>
<evidence type="ECO:0000259" key="3">
    <source>
        <dbReference type="Pfam" id="PF20737"/>
    </source>
</evidence>